<dbReference type="Proteomes" id="UP000218113">
    <property type="component" value="Unassembled WGS sequence"/>
</dbReference>
<dbReference type="EMBL" id="NVSR01000003">
    <property type="protein sequence ID" value="PCI30583.1"/>
    <property type="molecule type" value="Genomic_DNA"/>
</dbReference>
<dbReference type="InterPro" id="IPR002201">
    <property type="entry name" value="Glyco_trans_9"/>
</dbReference>
<comment type="caution">
    <text evidence="3">The sequence shown here is derived from an EMBL/GenBank/DDBJ whole genome shotgun (WGS) entry which is preliminary data.</text>
</comment>
<dbReference type="GO" id="GO:0009244">
    <property type="term" value="P:lipopolysaccharide core region biosynthetic process"/>
    <property type="evidence" value="ECO:0007669"/>
    <property type="project" value="TreeGrafter"/>
</dbReference>
<keyword evidence="2" id="KW-0808">Transferase</keyword>
<proteinExistence type="predicted"/>
<reference evidence="4" key="1">
    <citation type="submission" date="2017-08" db="EMBL/GenBank/DDBJ databases">
        <title>A dynamic microbial community with high functional redundancy inhabits the cold, oxic subseafloor aquifer.</title>
        <authorList>
            <person name="Tully B.J."/>
            <person name="Wheat C.G."/>
            <person name="Glazer B.T."/>
            <person name="Huber J.A."/>
        </authorList>
    </citation>
    <scope>NUCLEOTIDE SEQUENCE [LARGE SCALE GENOMIC DNA]</scope>
</reference>
<accession>A0A2A4TAM1</accession>
<dbReference type="PANTHER" id="PTHR30160:SF15">
    <property type="entry name" value="GLYCOSYLTRANSFERASE HI_0523-RELATED"/>
    <property type="match status" value="1"/>
</dbReference>
<evidence type="ECO:0000256" key="2">
    <source>
        <dbReference type="ARBA" id="ARBA00022679"/>
    </source>
</evidence>
<evidence type="ECO:0000256" key="1">
    <source>
        <dbReference type="ARBA" id="ARBA00022676"/>
    </source>
</evidence>
<evidence type="ECO:0000313" key="3">
    <source>
        <dbReference type="EMBL" id="PCI30583.1"/>
    </source>
</evidence>
<dbReference type="GO" id="GO:0008713">
    <property type="term" value="F:ADP-heptose-lipopolysaccharide heptosyltransferase activity"/>
    <property type="evidence" value="ECO:0007669"/>
    <property type="project" value="TreeGrafter"/>
</dbReference>
<dbReference type="GO" id="GO:0005829">
    <property type="term" value="C:cytosol"/>
    <property type="evidence" value="ECO:0007669"/>
    <property type="project" value="TreeGrafter"/>
</dbReference>
<keyword evidence="1" id="KW-0328">Glycosyltransferase</keyword>
<name>A0A2A4TAM1_9DELT</name>
<dbReference type="Gene3D" id="3.40.50.2000">
    <property type="entry name" value="Glycogen Phosphorylase B"/>
    <property type="match status" value="2"/>
</dbReference>
<dbReference type="InterPro" id="IPR051199">
    <property type="entry name" value="LPS_LOS_Heptosyltrfase"/>
</dbReference>
<dbReference type="PANTHER" id="PTHR30160">
    <property type="entry name" value="TETRAACYLDISACCHARIDE 4'-KINASE-RELATED"/>
    <property type="match status" value="1"/>
</dbReference>
<evidence type="ECO:0008006" key="5">
    <source>
        <dbReference type="Google" id="ProtNLM"/>
    </source>
</evidence>
<protein>
    <recommendedName>
        <fullName evidence="5">Glycosyltransferase family 9 protein</fullName>
    </recommendedName>
</protein>
<dbReference type="CDD" id="cd03789">
    <property type="entry name" value="GT9_LPS_heptosyltransferase"/>
    <property type="match status" value="1"/>
</dbReference>
<evidence type="ECO:0000313" key="4">
    <source>
        <dbReference type="Proteomes" id="UP000218113"/>
    </source>
</evidence>
<organism evidence="3 4">
    <name type="scientific">SAR324 cluster bacterium</name>
    <dbReference type="NCBI Taxonomy" id="2024889"/>
    <lineage>
        <taxon>Bacteria</taxon>
        <taxon>Deltaproteobacteria</taxon>
        <taxon>SAR324 cluster</taxon>
    </lineage>
</organism>
<dbReference type="Pfam" id="PF01075">
    <property type="entry name" value="Glyco_transf_9"/>
    <property type="match status" value="1"/>
</dbReference>
<dbReference type="AlphaFoldDB" id="A0A2A4TAM1"/>
<gene>
    <name evidence="3" type="ORF">COB67_01135</name>
</gene>
<sequence>MISPKEEKRITNTRFTCIVMATFLKKLKNRPQKLLVARTDRIGDFVLTLPFFEVLHRELGISFSVLCQELVTPLLQNNPYVDEIITIGPGKERGELLREIQSKGFDGLLVLVNDKFILDLLPALKFIPTRIGPLSKPKTLLYYTHPVLQKRSRSIRNEAEYNLELLEIFGLANFILPRPKFHFSDNEIKDFLEKLPSLTRLQNPPSSWIILHAGMQGSALNWNEGNYRELLQRMLAEGKTVMLTGAGEQEKQLNQRLLQGIQNEFPDLLYDMSGKLSLRELAILLHLADLFIGPSTGPTHIANAAGTPLISFYPPIQVQSKIRWQPFLAESKIFVPAVHCGQKYRCIGERCQDFYCMDLITPDQVFQQVKKMLGDSQKL</sequence>
<dbReference type="SUPFAM" id="SSF53756">
    <property type="entry name" value="UDP-Glycosyltransferase/glycogen phosphorylase"/>
    <property type="match status" value="1"/>
</dbReference>